<dbReference type="Gene3D" id="3.40.50.300">
    <property type="entry name" value="P-loop containing nucleotide triphosphate hydrolases"/>
    <property type="match status" value="1"/>
</dbReference>
<dbReference type="PANTHER" id="PTHR42708">
    <property type="entry name" value="ATP/GTP-BINDING PROTEIN-RELATED"/>
    <property type="match status" value="1"/>
</dbReference>
<dbReference type="EMBL" id="NQMQ01000002">
    <property type="protein sequence ID" value="PAJ70939.1"/>
    <property type="molecule type" value="Genomic_DNA"/>
</dbReference>
<evidence type="ECO:0000256" key="1">
    <source>
        <dbReference type="SAM" id="MobiDB-lite"/>
    </source>
</evidence>
<evidence type="ECO:0000313" key="2">
    <source>
        <dbReference type="EMBL" id="PAJ70939.1"/>
    </source>
</evidence>
<sequence length="216" mass="23188">MTQTPATGRRHGKAEDITADDLDPHLTMPSDAIIGAYSDSEVVFVGPVGVGKTTGVATISTVTPINTEAHANASDDFLAQTKTTTTVGIDFGVWDRADTTRVAVFGTAGQDQFDDARTPARNPAAALVVWLFGLPQLLEQQVVHWLETIGSLDAYHRTTFAVNFIDPDGPDPLPILRDFLSTAGHSDIPVVAADPRVHDDVARVIDLALTRLEDYL</sequence>
<dbReference type="InterPro" id="IPR027417">
    <property type="entry name" value="P-loop_NTPase"/>
</dbReference>
<accession>A0A269PFH8</accession>
<gene>
    <name evidence="2" type="ORF">CIG21_01815</name>
</gene>
<proteinExistence type="predicted"/>
<name>A0A269PFH8_9CORY</name>
<reference evidence="2 3" key="1">
    <citation type="submission" date="2017-08" db="EMBL/GenBank/DDBJ databases">
        <authorList>
            <person name="de Groot N.N."/>
        </authorList>
    </citation>
    <scope>NUCLEOTIDE SEQUENCE [LARGE SCALE GENOMIC DNA]</scope>
    <source>
        <strain evidence="2 3">NBT06-6</strain>
    </source>
</reference>
<dbReference type="Proteomes" id="UP000215771">
    <property type="component" value="Unassembled WGS sequence"/>
</dbReference>
<organism evidence="2 3">
    <name type="scientific">Corynebacterium hadale</name>
    <dbReference type="NCBI Taxonomy" id="2026255"/>
    <lineage>
        <taxon>Bacteria</taxon>
        <taxon>Bacillati</taxon>
        <taxon>Actinomycetota</taxon>
        <taxon>Actinomycetes</taxon>
        <taxon>Mycobacteriales</taxon>
        <taxon>Corynebacteriaceae</taxon>
        <taxon>Corynebacterium</taxon>
    </lineage>
</organism>
<protein>
    <recommendedName>
        <fullName evidence="4">ATP-binding protein</fullName>
    </recommendedName>
</protein>
<dbReference type="PANTHER" id="PTHR42708:SF1">
    <property type="entry name" value="GLIDING MOTILITY PROTEIN MGLA"/>
    <property type="match status" value="1"/>
</dbReference>
<dbReference type="SUPFAM" id="SSF52540">
    <property type="entry name" value="P-loop containing nucleoside triphosphate hydrolases"/>
    <property type="match status" value="1"/>
</dbReference>
<feature type="region of interest" description="Disordered" evidence="1">
    <location>
        <begin position="1"/>
        <end position="22"/>
    </location>
</feature>
<evidence type="ECO:0000313" key="3">
    <source>
        <dbReference type="Proteomes" id="UP000215771"/>
    </source>
</evidence>
<comment type="caution">
    <text evidence="2">The sequence shown here is derived from an EMBL/GenBank/DDBJ whole genome shotgun (WGS) entry which is preliminary data.</text>
</comment>
<dbReference type="AlphaFoldDB" id="A0A269PFH8"/>
<evidence type="ECO:0008006" key="4">
    <source>
        <dbReference type="Google" id="ProtNLM"/>
    </source>
</evidence>
<dbReference type="InterPro" id="IPR052705">
    <property type="entry name" value="Gliding_Motility_GTPase"/>
</dbReference>
<dbReference type="RefSeq" id="WP_095275405.1">
    <property type="nucleotide sequence ID" value="NZ_CP047655.1"/>
</dbReference>